<name>A0AAE0D770_COLKA</name>
<organism evidence="2 3">
    <name type="scientific">Colletotrichum kahawae</name>
    <name type="common">Coffee berry disease fungus</name>
    <dbReference type="NCBI Taxonomy" id="34407"/>
    <lineage>
        <taxon>Eukaryota</taxon>
        <taxon>Fungi</taxon>
        <taxon>Dikarya</taxon>
        <taxon>Ascomycota</taxon>
        <taxon>Pezizomycotina</taxon>
        <taxon>Sordariomycetes</taxon>
        <taxon>Hypocreomycetidae</taxon>
        <taxon>Glomerellales</taxon>
        <taxon>Glomerellaceae</taxon>
        <taxon>Colletotrichum</taxon>
        <taxon>Colletotrichum gloeosporioides species complex</taxon>
    </lineage>
</organism>
<accession>A0AAE0D770</accession>
<keyword evidence="1" id="KW-1133">Transmembrane helix</keyword>
<keyword evidence="3" id="KW-1185">Reference proteome</keyword>
<feature type="transmembrane region" description="Helical" evidence="1">
    <location>
        <begin position="334"/>
        <end position="357"/>
    </location>
</feature>
<evidence type="ECO:0000313" key="3">
    <source>
        <dbReference type="Proteomes" id="UP001281614"/>
    </source>
</evidence>
<proteinExistence type="predicted"/>
<protein>
    <submittedName>
        <fullName evidence="2">Uncharacterized protein</fullName>
    </submittedName>
</protein>
<dbReference type="AlphaFoldDB" id="A0AAE0D770"/>
<reference evidence="2" key="1">
    <citation type="submission" date="2023-02" db="EMBL/GenBank/DDBJ databases">
        <title>Colletotrichum kahawae CIFC_Que2 genome sequencing and assembly.</title>
        <authorList>
            <person name="Baroncelli R."/>
        </authorList>
    </citation>
    <scope>NUCLEOTIDE SEQUENCE</scope>
    <source>
        <strain evidence="2">CIFC_Que2</strain>
    </source>
</reference>
<sequence>MRRTTREERQDILSRLFGVANLSVDDFRAFFQLYDDLADKGGDAVVTIPPISGSSVLTHDHLIKAVHLLKHDPGLTRQGAHRALLLQFATGSQVPSTEVDKVLNLAVQCIIMVDCSAQSSHAADYNLGGYKPISWQPTERFVDFVKLSLQPGIKLGNGAMEMAITKDFKASLKAWKLRKRLGVKFQPTDDLTKHLLLDRRRNVLFIFHHIKFLKTQAGLYLPIQKNLGLTVDESLKNGTLPPQLLAETLHSIQAVLFPPHNKKSARILRKLISNRDTQFDPECARYDGETLPKDFRYIYWAKRIADLHDLLEKRPPRNGVERWLQWQSSEGNALLVAFIALLISIIIGVISIGLSAVQIRISWMAWKHPVES</sequence>
<dbReference type="EMBL" id="VYYT01000113">
    <property type="protein sequence ID" value="KAK2768057.1"/>
    <property type="molecule type" value="Genomic_DNA"/>
</dbReference>
<keyword evidence="1" id="KW-0472">Membrane</keyword>
<gene>
    <name evidence="2" type="ORF">CKAH01_04625</name>
</gene>
<keyword evidence="1" id="KW-0812">Transmembrane</keyword>
<evidence type="ECO:0000256" key="1">
    <source>
        <dbReference type="SAM" id="Phobius"/>
    </source>
</evidence>
<comment type="caution">
    <text evidence="2">The sequence shown here is derived from an EMBL/GenBank/DDBJ whole genome shotgun (WGS) entry which is preliminary data.</text>
</comment>
<evidence type="ECO:0000313" key="2">
    <source>
        <dbReference type="EMBL" id="KAK2768057.1"/>
    </source>
</evidence>
<dbReference type="Proteomes" id="UP001281614">
    <property type="component" value="Unassembled WGS sequence"/>
</dbReference>